<evidence type="ECO:0000313" key="5">
    <source>
        <dbReference type="EMBL" id="CUN87125.1"/>
    </source>
</evidence>
<dbReference type="InterPro" id="IPR002694">
    <property type="entry name" value="Znf_CHC2"/>
</dbReference>
<keyword evidence="3" id="KW-0862">Zinc</keyword>
<dbReference type="PANTHER" id="PTHR30313">
    <property type="entry name" value="DNA PRIMASE"/>
    <property type="match status" value="1"/>
</dbReference>
<evidence type="ECO:0000256" key="2">
    <source>
        <dbReference type="ARBA" id="ARBA00022771"/>
    </source>
</evidence>
<organism evidence="5 6">
    <name type="scientific">Clostridium disporicum</name>
    <dbReference type="NCBI Taxonomy" id="84024"/>
    <lineage>
        <taxon>Bacteria</taxon>
        <taxon>Bacillati</taxon>
        <taxon>Bacillota</taxon>
        <taxon>Clostridia</taxon>
        <taxon>Eubacteriales</taxon>
        <taxon>Clostridiaceae</taxon>
        <taxon>Clostridium</taxon>
    </lineage>
</organism>
<evidence type="ECO:0000259" key="4">
    <source>
        <dbReference type="SMART" id="SM00400"/>
    </source>
</evidence>
<keyword evidence="5" id="KW-0808">Transferase</keyword>
<proteinExistence type="predicted"/>
<dbReference type="GO" id="GO:0003899">
    <property type="term" value="F:DNA-directed RNA polymerase activity"/>
    <property type="evidence" value="ECO:0007669"/>
    <property type="project" value="InterPro"/>
</dbReference>
<accession>A0A174AHW7</accession>
<dbReference type="OrthoDB" id="9773296at2"/>
<dbReference type="GO" id="GO:0003677">
    <property type="term" value="F:DNA binding"/>
    <property type="evidence" value="ECO:0007669"/>
    <property type="project" value="InterPro"/>
</dbReference>
<feature type="domain" description="Zinc finger CHC2-type" evidence="4">
    <location>
        <begin position="30"/>
        <end position="84"/>
    </location>
</feature>
<evidence type="ECO:0000256" key="1">
    <source>
        <dbReference type="ARBA" id="ARBA00022723"/>
    </source>
</evidence>
<dbReference type="SMART" id="SM00400">
    <property type="entry name" value="ZnF_CHCC"/>
    <property type="match status" value="1"/>
</dbReference>
<sequence>MVNELIKEIKTRSNIIDVAKLVGINLNRANKCLCPFHSENTPSFSISEKKQIFKCFGCGETGDSITLVSKILNIKPYKAAQYINDSLALGLNLSKNKCKSEFKFPNKYKQKMLILEEFKRVENEIFILLSDYRRYLAEKNDDETAMMLEQIDYYLDIFIEGDERDKLQFLINNKKIINKLRMGGNYIE</sequence>
<keyword evidence="5" id="KW-0548">Nucleotidyltransferase</keyword>
<evidence type="ECO:0000256" key="3">
    <source>
        <dbReference type="ARBA" id="ARBA00022833"/>
    </source>
</evidence>
<dbReference type="AlphaFoldDB" id="A0A174AHW7"/>
<dbReference type="GO" id="GO:0005737">
    <property type="term" value="C:cytoplasm"/>
    <property type="evidence" value="ECO:0007669"/>
    <property type="project" value="TreeGrafter"/>
</dbReference>
<dbReference type="Gene3D" id="3.90.580.10">
    <property type="entry name" value="Zinc finger, CHC2-type domain"/>
    <property type="match status" value="1"/>
</dbReference>
<keyword evidence="2" id="KW-0863">Zinc-finger</keyword>
<name>A0A174AHW7_9CLOT</name>
<dbReference type="EMBL" id="CYZX01000003">
    <property type="protein sequence ID" value="CUN87125.1"/>
    <property type="molecule type" value="Genomic_DNA"/>
</dbReference>
<keyword evidence="1" id="KW-0479">Metal-binding</keyword>
<gene>
    <name evidence="5" type="primary">dnaG_1</name>
    <name evidence="5" type="ORF">ERS852471_00601</name>
</gene>
<evidence type="ECO:0000313" key="6">
    <source>
        <dbReference type="Proteomes" id="UP000095594"/>
    </source>
</evidence>
<dbReference type="Pfam" id="PF01807">
    <property type="entry name" value="Zn_ribbon_DnaG"/>
    <property type="match status" value="1"/>
</dbReference>
<dbReference type="GO" id="GO:0006269">
    <property type="term" value="P:DNA replication, synthesis of primer"/>
    <property type="evidence" value="ECO:0007669"/>
    <property type="project" value="TreeGrafter"/>
</dbReference>
<dbReference type="GO" id="GO:0008270">
    <property type="term" value="F:zinc ion binding"/>
    <property type="evidence" value="ECO:0007669"/>
    <property type="project" value="UniProtKB-KW"/>
</dbReference>
<dbReference type="InterPro" id="IPR036977">
    <property type="entry name" value="DNA_primase_Znf_CHC2"/>
</dbReference>
<dbReference type="InterPro" id="IPR050219">
    <property type="entry name" value="DnaG_primase"/>
</dbReference>
<dbReference type="EC" id="2.7.7.-" evidence="5"/>
<dbReference type="Proteomes" id="UP000095594">
    <property type="component" value="Unassembled WGS sequence"/>
</dbReference>
<dbReference type="PANTHER" id="PTHR30313:SF2">
    <property type="entry name" value="DNA PRIMASE"/>
    <property type="match status" value="1"/>
</dbReference>
<dbReference type="SUPFAM" id="SSF57783">
    <property type="entry name" value="Zinc beta-ribbon"/>
    <property type="match status" value="1"/>
</dbReference>
<reference evidence="5 6" key="1">
    <citation type="submission" date="2015-09" db="EMBL/GenBank/DDBJ databases">
        <authorList>
            <consortium name="Pathogen Informatics"/>
        </authorList>
    </citation>
    <scope>NUCLEOTIDE SEQUENCE [LARGE SCALE GENOMIC DNA]</scope>
    <source>
        <strain evidence="5 6">2789STDY5834856</strain>
    </source>
</reference>
<protein>
    <submittedName>
        <fullName evidence="5">DNA primase</fullName>
        <ecNumber evidence="5">2.7.7.-</ecNumber>
    </submittedName>
</protein>